<dbReference type="GO" id="GO:0001514">
    <property type="term" value="P:selenocysteine incorporation"/>
    <property type="evidence" value="ECO:0007669"/>
    <property type="project" value="UniProtKB-UniRule"/>
</dbReference>
<dbReference type="InterPro" id="IPR015424">
    <property type="entry name" value="PyrdxlP-dep_Trfase"/>
</dbReference>
<dbReference type="Proteomes" id="UP000243650">
    <property type="component" value="Unassembled WGS sequence"/>
</dbReference>
<keyword evidence="6 8" id="KW-0711">Selenium</keyword>
<dbReference type="SUPFAM" id="SSF53383">
    <property type="entry name" value="PLP-dependent transferases"/>
    <property type="match status" value="1"/>
</dbReference>
<keyword evidence="3 8" id="KW-0808">Transferase</keyword>
<evidence type="ECO:0000313" key="10">
    <source>
        <dbReference type="EMBL" id="PRO64472.1"/>
    </source>
</evidence>
<keyword evidence="11" id="KW-1185">Reference proteome</keyword>
<evidence type="ECO:0000256" key="1">
    <source>
        <dbReference type="ARBA" id="ARBA00001933"/>
    </source>
</evidence>
<reference evidence="10 11" key="1">
    <citation type="submission" date="2018-03" db="EMBL/GenBank/DDBJ databases">
        <title>Bacillus urumqiensis sp. nov., a moderately haloalkaliphilic bacterium isolated from a salt lake.</title>
        <authorList>
            <person name="Zhao B."/>
            <person name="Liao Z."/>
        </authorList>
    </citation>
    <scope>NUCLEOTIDE SEQUENCE [LARGE SCALE GENOMIC DNA]</scope>
    <source>
        <strain evidence="10 11">BZ-SZ-XJ18</strain>
    </source>
</reference>
<dbReference type="EC" id="2.9.1.1" evidence="8"/>
<dbReference type="UniPathway" id="UPA00906">
    <property type="reaction ID" value="UER00896"/>
</dbReference>
<comment type="cofactor">
    <cofactor evidence="1 8 9">
        <name>pyridoxal 5'-phosphate</name>
        <dbReference type="ChEBI" id="CHEBI:597326"/>
    </cofactor>
</comment>
<dbReference type="GO" id="GO:0001717">
    <property type="term" value="P:conversion of seryl-tRNAsec to selenocys-tRNAsec"/>
    <property type="evidence" value="ECO:0007669"/>
    <property type="project" value="UniProtKB-UniRule"/>
</dbReference>
<evidence type="ECO:0000256" key="4">
    <source>
        <dbReference type="ARBA" id="ARBA00022898"/>
    </source>
</evidence>
<comment type="function">
    <text evidence="8">Converts seryl-tRNA(Sec) to selenocysteinyl-tRNA(Sec) required for selenoprotein biosynthesis.</text>
</comment>
<dbReference type="OrthoDB" id="9787096at2"/>
<dbReference type="Pfam" id="PF03841">
    <property type="entry name" value="SelA"/>
    <property type="match status" value="1"/>
</dbReference>
<proteinExistence type="inferred from homology"/>
<keyword evidence="4 8" id="KW-0663">Pyridoxal phosphate</keyword>
<evidence type="ECO:0000256" key="3">
    <source>
        <dbReference type="ARBA" id="ARBA00022679"/>
    </source>
</evidence>
<evidence type="ECO:0000256" key="9">
    <source>
        <dbReference type="PIRSR" id="PIRSR618319-50"/>
    </source>
</evidence>
<feature type="modified residue" description="N6-(pyridoxal phosphate)lysine" evidence="8 9">
    <location>
        <position position="301"/>
    </location>
</feature>
<evidence type="ECO:0000256" key="2">
    <source>
        <dbReference type="ARBA" id="ARBA00022490"/>
    </source>
</evidence>
<dbReference type="PANTHER" id="PTHR32328:SF0">
    <property type="entry name" value="L-SERYL-TRNA(SEC) SELENIUM TRANSFERASE"/>
    <property type="match status" value="1"/>
</dbReference>
<comment type="subcellular location">
    <subcellularLocation>
        <location evidence="8">Cytoplasm</location>
    </subcellularLocation>
</comment>
<accession>A0A2P6MDW0</accession>
<dbReference type="Gene3D" id="3.90.1150.180">
    <property type="match status" value="1"/>
</dbReference>
<dbReference type="GO" id="GO:0004125">
    <property type="term" value="F:L-seryl-tRNA(Sec) selenium transferase activity"/>
    <property type="evidence" value="ECO:0007669"/>
    <property type="project" value="UniProtKB-UniRule"/>
</dbReference>
<dbReference type="EMBL" id="PVNS01000016">
    <property type="protein sequence ID" value="PRO64472.1"/>
    <property type="molecule type" value="Genomic_DNA"/>
</dbReference>
<evidence type="ECO:0000313" key="11">
    <source>
        <dbReference type="Proteomes" id="UP000243650"/>
    </source>
</evidence>
<sequence length="464" mass="50868">MTEKQQRSLRLLPAVHELKSTSFFTHALESAGWTEAYTVEILRTLLENMRAAILEGHLVLETEAEAQTELVKRLEHASVSPYHLQKVINATGTVLHTNLGRARLGKKAAEHVYETAVNYSNLEYNLSEGKRGSRTDILERLLQEVTGAEAAVAVNNNAAAVYFVLKALAADKEVIVSRGELVEIGGSFRVSSIMEESGAVLVETGTTNKTRASDYTRPLGPDTAMAMKVHTSNFAVVGFTEETDTPEIKRALEDEGREDVIVYEDLGSGSIYPFASENIGSEPLVRKAVKHADLVSFSGDKLLGGPQAGIIAGKKEWIDKLKKHQLARVLRLDKMTLAALEATLWEYAYGTPEEIPAVRDIIKSEKELEQTALKRAGEIAPPFTAAVKSAVSKVGGGTMPLVERPTSVLELHHPGCGPEEIEKYLRSSSPPVIGRISKGEFLLDMRTVNEEDWALIRQALARFK</sequence>
<evidence type="ECO:0000256" key="7">
    <source>
        <dbReference type="ARBA" id="ARBA00044507"/>
    </source>
</evidence>
<dbReference type="AlphaFoldDB" id="A0A2P6MDW0"/>
<dbReference type="InterPro" id="IPR015421">
    <property type="entry name" value="PyrdxlP-dep_Trfase_major"/>
</dbReference>
<dbReference type="HAMAP" id="MF_00423">
    <property type="entry name" value="SelA"/>
    <property type="match status" value="1"/>
</dbReference>
<evidence type="ECO:0000256" key="6">
    <source>
        <dbReference type="ARBA" id="ARBA00023266"/>
    </source>
</evidence>
<comment type="pathway">
    <text evidence="8">Aminoacyl-tRNA biosynthesis; selenocysteinyl-tRNA(Sec) biosynthesis; selenocysteinyl-tRNA(Sec) from L-seryl-tRNA(Sec) (bacterial route): step 1/1.</text>
</comment>
<gene>
    <name evidence="8" type="primary">selA</name>
    <name evidence="10" type="ORF">C6I21_14740</name>
</gene>
<protein>
    <recommendedName>
        <fullName evidence="8">L-seryl-tRNA(Sec) selenium transferase</fullName>
        <ecNumber evidence="8">2.9.1.1</ecNumber>
    </recommendedName>
    <alternativeName>
        <fullName evidence="8">Selenocysteine synthase</fullName>
        <shortName evidence="8">Sec synthase</shortName>
    </alternativeName>
    <alternativeName>
        <fullName evidence="8">Selenocysteinyl-tRNA(Sec) synthase</fullName>
    </alternativeName>
</protein>
<comment type="similarity">
    <text evidence="7 8">Belongs to the SelA family.</text>
</comment>
<comment type="caution">
    <text evidence="10">The sequence shown here is derived from an EMBL/GenBank/DDBJ whole genome shotgun (WGS) entry which is preliminary data.</text>
</comment>
<evidence type="ECO:0000256" key="8">
    <source>
        <dbReference type="HAMAP-Rule" id="MF_00423"/>
    </source>
</evidence>
<dbReference type="Gene3D" id="3.40.640.10">
    <property type="entry name" value="Type I PLP-dependent aspartate aminotransferase-like (Major domain)"/>
    <property type="match status" value="1"/>
</dbReference>
<organism evidence="10 11">
    <name type="scientific">Alkalicoccus urumqiensis</name>
    <name type="common">Bacillus urumqiensis</name>
    <dbReference type="NCBI Taxonomy" id="1548213"/>
    <lineage>
        <taxon>Bacteria</taxon>
        <taxon>Bacillati</taxon>
        <taxon>Bacillota</taxon>
        <taxon>Bacilli</taxon>
        <taxon>Bacillales</taxon>
        <taxon>Bacillaceae</taxon>
        <taxon>Alkalicoccus</taxon>
    </lineage>
</organism>
<keyword evidence="2 8" id="KW-0963">Cytoplasm</keyword>
<comment type="catalytic activity">
    <reaction evidence="8">
        <text>L-seryl-tRNA(Sec) + selenophosphate + H(+) = L-selenocysteinyl-tRNA(Sec) + phosphate</text>
        <dbReference type="Rhea" id="RHEA:22728"/>
        <dbReference type="Rhea" id="RHEA-COMP:9742"/>
        <dbReference type="Rhea" id="RHEA-COMP:9743"/>
        <dbReference type="ChEBI" id="CHEBI:15378"/>
        <dbReference type="ChEBI" id="CHEBI:16144"/>
        <dbReference type="ChEBI" id="CHEBI:43474"/>
        <dbReference type="ChEBI" id="CHEBI:78533"/>
        <dbReference type="ChEBI" id="CHEBI:78573"/>
        <dbReference type="EC" id="2.9.1.1"/>
    </reaction>
</comment>
<dbReference type="InterPro" id="IPR004534">
    <property type="entry name" value="SelA_trans"/>
</dbReference>
<keyword evidence="5 8" id="KW-0648">Protein biosynthesis</keyword>
<dbReference type="GO" id="GO:0005737">
    <property type="term" value="C:cytoplasm"/>
    <property type="evidence" value="ECO:0007669"/>
    <property type="project" value="UniProtKB-SubCell"/>
</dbReference>
<name>A0A2P6MDW0_ALKUR</name>
<evidence type="ECO:0000256" key="5">
    <source>
        <dbReference type="ARBA" id="ARBA00022917"/>
    </source>
</evidence>
<dbReference type="InterPro" id="IPR018319">
    <property type="entry name" value="SelA-like"/>
</dbReference>
<dbReference type="NCBIfam" id="TIGR00474">
    <property type="entry name" value="selA"/>
    <property type="match status" value="1"/>
</dbReference>
<dbReference type="PANTHER" id="PTHR32328">
    <property type="entry name" value="L-SERYL-TRNA(SEC) SELENIUM TRANSFERASE"/>
    <property type="match status" value="1"/>
</dbReference>